<keyword evidence="8" id="KW-1185">Reference proteome</keyword>
<organism evidence="6 9">
    <name type="scientific">Myxococcus fulvus</name>
    <dbReference type="NCBI Taxonomy" id="33"/>
    <lineage>
        <taxon>Bacteria</taxon>
        <taxon>Pseudomonadati</taxon>
        <taxon>Myxococcota</taxon>
        <taxon>Myxococcia</taxon>
        <taxon>Myxococcales</taxon>
        <taxon>Cystobacterineae</taxon>
        <taxon>Myxococcaceae</taxon>
        <taxon>Myxococcus</taxon>
    </lineage>
</organism>
<evidence type="ECO:0008006" key="10">
    <source>
        <dbReference type="Google" id="ProtNLM"/>
    </source>
</evidence>
<reference evidence="6 9" key="2">
    <citation type="submission" date="2019-07" db="EMBL/GenBank/DDBJ databases">
        <title>Whole genome shotgun sequence of Myxococcus fulvus NBRC 100333.</title>
        <authorList>
            <person name="Hosoyama A."/>
            <person name="Uohara A."/>
            <person name="Ohji S."/>
            <person name="Ichikawa N."/>
        </authorList>
    </citation>
    <scope>NUCLEOTIDE SEQUENCE [LARGE SCALE GENOMIC DNA]</scope>
    <source>
        <strain evidence="6 9">NBRC 100333</strain>
    </source>
</reference>
<evidence type="ECO:0000256" key="1">
    <source>
        <dbReference type="ARBA" id="ARBA00001966"/>
    </source>
</evidence>
<dbReference type="GO" id="GO:0051536">
    <property type="term" value="F:iron-sulfur cluster binding"/>
    <property type="evidence" value="ECO:0007669"/>
    <property type="project" value="UniProtKB-KW"/>
</dbReference>
<keyword evidence="5" id="KW-0411">Iron-sulfur</keyword>
<dbReference type="GO" id="GO:0003824">
    <property type="term" value="F:catalytic activity"/>
    <property type="evidence" value="ECO:0007669"/>
    <property type="project" value="InterPro"/>
</dbReference>
<reference evidence="7 8" key="1">
    <citation type="submission" date="2016-10" db="EMBL/GenBank/DDBJ databases">
        <authorList>
            <person name="Varghese N."/>
            <person name="Submissions S."/>
        </authorList>
    </citation>
    <scope>NUCLEOTIDE SEQUENCE [LARGE SCALE GENOMIC DNA]</scope>
    <source>
        <strain evidence="7 8">DSM 16525</strain>
    </source>
</reference>
<accession>A0A511T2E8</accession>
<sequence>MASGPLGSPGDADTLGLSQAAGLAGNPAIVPSVRYELHDGRILTWSLETHVVTHCNLRCVQCCPMSPHLPAWAVDPATLGADLTRLARVLKPNVFKLTGGEPFLHPDLAGVLDAVRASGICEQLSVTTNGLLAQSAPDAVYERLDRMTLSVYSSAPLTDASLSRITERCERHRVHLTVKRIDAFQQITPDAPLATDAEVREVHARCWLKVRCHLVHQGRFYSCTRPPHVATVLGPTYPQMPALGEVDSVRLDAPDLLERMLGLLERDTPLATCRYCLGASGPWKPHAQLPRARPAGAPA</sequence>
<dbReference type="InterPro" id="IPR007197">
    <property type="entry name" value="rSAM"/>
</dbReference>
<evidence type="ECO:0000256" key="5">
    <source>
        <dbReference type="ARBA" id="ARBA00023014"/>
    </source>
</evidence>
<evidence type="ECO:0000313" key="9">
    <source>
        <dbReference type="Proteomes" id="UP000321514"/>
    </source>
</evidence>
<keyword evidence="4" id="KW-0408">Iron</keyword>
<dbReference type="EMBL" id="FOIB01000001">
    <property type="protein sequence ID" value="SES79439.1"/>
    <property type="molecule type" value="Genomic_DNA"/>
</dbReference>
<evidence type="ECO:0000256" key="3">
    <source>
        <dbReference type="ARBA" id="ARBA00022723"/>
    </source>
</evidence>
<protein>
    <recommendedName>
        <fullName evidence="10">Radical SAM domain-containing protein</fullName>
    </recommendedName>
</protein>
<proteinExistence type="predicted"/>
<dbReference type="SUPFAM" id="SSF102114">
    <property type="entry name" value="Radical SAM enzymes"/>
    <property type="match status" value="1"/>
</dbReference>
<dbReference type="STRING" id="1334629.MFUL124B02_01755"/>
<dbReference type="CDD" id="cd01335">
    <property type="entry name" value="Radical_SAM"/>
    <property type="match status" value="1"/>
</dbReference>
<gene>
    <name evidence="6" type="ORF">MFU01_28390</name>
    <name evidence="7" type="ORF">SAMN05443572_101173</name>
</gene>
<keyword evidence="2" id="KW-0949">S-adenosyl-L-methionine</keyword>
<evidence type="ECO:0000313" key="7">
    <source>
        <dbReference type="EMBL" id="SES79439.1"/>
    </source>
</evidence>
<keyword evidence="3" id="KW-0479">Metal-binding</keyword>
<dbReference type="Proteomes" id="UP000321514">
    <property type="component" value="Unassembled WGS sequence"/>
</dbReference>
<dbReference type="GO" id="GO:0046872">
    <property type="term" value="F:metal ion binding"/>
    <property type="evidence" value="ECO:0007669"/>
    <property type="project" value="UniProtKB-KW"/>
</dbReference>
<evidence type="ECO:0000313" key="6">
    <source>
        <dbReference type="EMBL" id="GEN07802.1"/>
    </source>
</evidence>
<dbReference type="Gene3D" id="3.20.20.70">
    <property type="entry name" value="Aldolase class I"/>
    <property type="match status" value="1"/>
</dbReference>
<comment type="caution">
    <text evidence="6">The sequence shown here is derived from an EMBL/GenBank/DDBJ whole genome shotgun (WGS) entry which is preliminary data.</text>
</comment>
<evidence type="ECO:0000313" key="8">
    <source>
        <dbReference type="Proteomes" id="UP000183760"/>
    </source>
</evidence>
<dbReference type="Proteomes" id="UP000183760">
    <property type="component" value="Unassembled WGS sequence"/>
</dbReference>
<dbReference type="PANTHER" id="PTHR11228:SF7">
    <property type="entry name" value="PQQA PEPTIDE CYCLASE"/>
    <property type="match status" value="1"/>
</dbReference>
<dbReference type="InterPro" id="IPR050377">
    <property type="entry name" value="Radical_SAM_PqqE_MftC-like"/>
</dbReference>
<dbReference type="InterPro" id="IPR058240">
    <property type="entry name" value="rSAM_sf"/>
</dbReference>
<name>A0A511T2E8_MYXFU</name>
<evidence type="ECO:0000256" key="2">
    <source>
        <dbReference type="ARBA" id="ARBA00022691"/>
    </source>
</evidence>
<dbReference type="PANTHER" id="PTHR11228">
    <property type="entry name" value="RADICAL SAM DOMAIN PROTEIN"/>
    <property type="match status" value="1"/>
</dbReference>
<dbReference type="AlphaFoldDB" id="A0A511T2E8"/>
<dbReference type="InterPro" id="IPR013785">
    <property type="entry name" value="Aldolase_TIM"/>
</dbReference>
<evidence type="ECO:0000256" key="4">
    <source>
        <dbReference type="ARBA" id="ARBA00023004"/>
    </source>
</evidence>
<dbReference type="EMBL" id="BJXR01000025">
    <property type="protein sequence ID" value="GEN07802.1"/>
    <property type="molecule type" value="Genomic_DNA"/>
</dbReference>
<dbReference type="SFLD" id="SFLDS00029">
    <property type="entry name" value="Radical_SAM"/>
    <property type="match status" value="1"/>
</dbReference>
<comment type="cofactor">
    <cofactor evidence="1">
        <name>[4Fe-4S] cluster</name>
        <dbReference type="ChEBI" id="CHEBI:49883"/>
    </cofactor>
</comment>